<dbReference type="SMART" id="SM01264">
    <property type="entry name" value="M16C_associated"/>
    <property type="match status" value="1"/>
</dbReference>
<keyword evidence="10" id="KW-0496">Mitochondrion</keyword>
<dbReference type="PANTHER" id="PTHR43016:SF13">
    <property type="entry name" value="PRESEQUENCE PROTEASE, MITOCHONDRIAL"/>
    <property type="match status" value="1"/>
</dbReference>
<evidence type="ECO:0000256" key="7">
    <source>
        <dbReference type="ARBA" id="ARBA00022801"/>
    </source>
</evidence>
<evidence type="ECO:0000256" key="8">
    <source>
        <dbReference type="ARBA" id="ARBA00022833"/>
    </source>
</evidence>
<dbReference type="Proteomes" id="UP000051574">
    <property type="component" value="Unassembled WGS sequence"/>
</dbReference>
<organism evidence="12 13">
    <name type="scientific">Oryctes borbonicus</name>
    <dbReference type="NCBI Taxonomy" id="1629725"/>
    <lineage>
        <taxon>Eukaryota</taxon>
        <taxon>Metazoa</taxon>
        <taxon>Ecdysozoa</taxon>
        <taxon>Arthropoda</taxon>
        <taxon>Hexapoda</taxon>
        <taxon>Insecta</taxon>
        <taxon>Pterygota</taxon>
        <taxon>Neoptera</taxon>
        <taxon>Endopterygota</taxon>
        <taxon>Coleoptera</taxon>
        <taxon>Polyphaga</taxon>
        <taxon>Scarabaeiformia</taxon>
        <taxon>Scarabaeidae</taxon>
        <taxon>Dynastinae</taxon>
        <taxon>Oryctes</taxon>
    </lineage>
</organism>
<dbReference type="GO" id="GO:0016485">
    <property type="term" value="P:protein processing"/>
    <property type="evidence" value="ECO:0007669"/>
    <property type="project" value="TreeGrafter"/>
</dbReference>
<dbReference type="AlphaFoldDB" id="A0A0T6BDE8"/>
<dbReference type="PANTHER" id="PTHR43016">
    <property type="entry name" value="PRESEQUENCE PROTEASE"/>
    <property type="match status" value="1"/>
</dbReference>
<dbReference type="SUPFAM" id="SSF63411">
    <property type="entry name" value="LuxS/MPP-like metallohydrolase"/>
    <property type="match status" value="3"/>
</dbReference>
<evidence type="ECO:0000256" key="2">
    <source>
        <dbReference type="ARBA" id="ARBA00004173"/>
    </source>
</evidence>
<dbReference type="Pfam" id="PF05193">
    <property type="entry name" value="Peptidase_M16_C"/>
    <property type="match status" value="1"/>
</dbReference>
<name>A0A0T6BDE8_9SCAR</name>
<comment type="cofactor">
    <cofactor evidence="1">
        <name>Zn(2+)</name>
        <dbReference type="ChEBI" id="CHEBI:29105"/>
    </cofactor>
</comment>
<dbReference type="GO" id="GO:0005759">
    <property type="term" value="C:mitochondrial matrix"/>
    <property type="evidence" value="ECO:0007669"/>
    <property type="project" value="TreeGrafter"/>
</dbReference>
<accession>A0A0T6BDE8</accession>
<dbReference type="InterPro" id="IPR011249">
    <property type="entry name" value="Metalloenz_LuxS/M16"/>
</dbReference>
<dbReference type="InterPro" id="IPR007863">
    <property type="entry name" value="Peptidase_M16_C"/>
</dbReference>
<proteinExistence type="inferred from homology"/>
<keyword evidence="5" id="KW-0645">Protease</keyword>
<dbReference type="GO" id="GO:0004222">
    <property type="term" value="F:metalloendopeptidase activity"/>
    <property type="evidence" value="ECO:0007669"/>
    <property type="project" value="TreeGrafter"/>
</dbReference>
<keyword evidence="9" id="KW-0482">Metalloprotease</keyword>
<dbReference type="GO" id="GO:0046872">
    <property type="term" value="F:metal ion binding"/>
    <property type="evidence" value="ECO:0007669"/>
    <property type="project" value="UniProtKB-KW"/>
</dbReference>
<keyword evidence="8" id="KW-0862">Zinc</keyword>
<evidence type="ECO:0000256" key="6">
    <source>
        <dbReference type="ARBA" id="ARBA00022723"/>
    </source>
</evidence>
<evidence type="ECO:0000256" key="9">
    <source>
        <dbReference type="ARBA" id="ARBA00023049"/>
    </source>
</evidence>
<keyword evidence="6" id="KW-0479">Metal-binding</keyword>
<keyword evidence="7" id="KW-0378">Hydrolase</keyword>
<comment type="subcellular location">
    <subcellularLocation>
        <location evidence="2">Mitochondrion</location>
    </subcellularLocation>
</comment>
<evidence type="ECO:0000256" key="3">
    <source>
        <dbReference type="ARBA" id="ARBA00007575"/>
    </source>
</evidence>
<dbReference type="FunFam" id="3.30.830.10:FF:000011">
    <property type="entry name" value="Presequence protease, mitochondrial"/>
    <property type="match status" value="1"/>
</dbReference>
<evidence type="ECO:0000313" key="12">
    <source>
        <dbReference type="EMBL" id="KRT85360.1"/>
    </source>
</evidence>
<evidence type="ECO:0000259" key="11">
    <source>
        <dbReference type="SMART" id="SM01264"/>
    </source>
</evidence>
<protein>
    <recommendedName>
        <fullName evidence="4">Presequence protease, mitochondrial</fullName>
    </recommendedName>
</protein>
<keyword evidence="13" id="KW-1185">Reference proteome</keyword>
<reference evidence="12 13" key="1">
    <citation type="submission" date="2015-09" db="EMBL/GenBank/DDBJ databases">
        <title>Draft genome of the scarab beetle Oryctes borbonicus.</title>
        <authorList>
            <person name="Meyer J.M."/>
            <person name="Markov G.V."/>
            <person name="Baskaran P."/>
            <person name="Herrmann M."/>
            <person name="Sommer R.J."/>
            <person name="Roedelsperger C."/>
        </authorList>
    </citation>
    <scope>NUCLEOTIDE SEQUENCE [LARGE SCALE GENOMIC DNA]</scope>
    <source>
        <strain evidence="12">OB123</strain>
        <tissue evidence="12">Whole animal</tissue>
    </source>
</reference>
<evidence type="ECO:0000256" key="5">
    <source>
        <dbReference type="ARBA" id="ARBA00022670"/>
    </source>
</evidence>
<evidence type="ECO:0000256" key="1">
    <source>
        <dbReference type="ARBA" id="ARBA00001947"/>
    </source>
</evidence>
<dbReference type="Pfam" id="PF08367">
    <property type="entry name" value="M16C_assoc"/>
    <property type="match status" value="1"/>
</dbReference>
<dbReference type="InterPro" id="IPR013578">
    <property type="entry name" value="Peptidase_M16C_assoc"/>
</dbReference>
<sequence>MLCRRLSNFKLNTYRIRQLIRNHSAIITKTDISEEHASNDIANFKVGETVHGFEVKDIQPLKEFNITALNLLHLKTKAEYLHLFRNDSNNVFSINFRTTPKDNTGLPHILEHIVLCGSHLFPVRDPFFKMLNRSLATFMNAMTGADYTMYPFSTQNYQDFCNLQKIYLDAVFKPNLRYFDFLQEGWRLENTNPQDVKSDLIIKGVVYNEMKGAFSENDRILEQKVLNLILPDHTYGVISGGDPMKIPDLTWDDLKNFHKLCYHPSNARFYSYGNFPLTNTLKYIDDTYLSQCDYQNQNHTVVPPQKHWTEPKQEHIMGRYDNLGEVFEKQNILTVSLAMSDITNIYDTFVLSFLTELLIRGPNSPFYKTMIEPNFSGGFIPSTGFDTQTRDCIFTIGLQGLKQEDFPKVIDIYETTIEEVLKSGFDAKHIESVLHRYEIGIKHETSNFGLHLLFGIISTWNHSGDVINALRINTLLEKLQNDIKSDKFFLQKSVERFFKNNKHRLVLTLSPDKEYEKKQLEAEKQLIKSKVSGLTQENKQSIYEAGLELLKEQASPQNTNILPTLTMDDISDDIDHVNREKSKFGPVPTQLNKVNTNGITYFRGIINTSQLTPEQHMLLPLFCSIITKMGTRKMNYREFDNLVMTKTAGLDVGVHFAESLYQLHVYEPGILLSSYCLDKNIESMWQLWQDIFNLNELKDVKRFETLVQLYMSNLTHGVADSGHAYAMQSAAGLISGAAYQKDLLTGLQHISYMKTLVKTKRYESI</sequence>
<dbReference type="Gene3D" id="3.30.830.10">
    <property type="entry name" value="Metalloenzyme, LuxS/M16 peptidase-like"/>
    <property type="match status" value="3"/>
</dbReference>
<evidence type="ECO:0000313" key="13">
    <source>
        <dbReference type="Proteomes" id="UP000051574"/>
    </source>
</evidence>
<feature type="non-terminal residue" evidence="12">
    <location>
        <position position="765"/>
    </location>
</feature>
<comment type="caution">
    <text evidence="12">The sequence shown here is derived from an EMBL/GenBank/DDBJ whole genome shotgun (WGS) entry which is preliminary data.</text>
</comment>
<feature type="domain" description="Peptidase M16C associated" evidence="11">
    <location>
        <begin position="509"/>
        <end position="756"/>
    </location>
</feature>
<dbReference type="EMBL" id="LJIG01001580">
    <property type="protein sequence ID" value="KRT85360.1"/>
    <property type="molecule type" value="Genomic_DNA"/>
</dbReference>
<dbReference type="FunFam" id="3.30.830.10:FF:000009">
    <property type="entry name" value="Presequence protease, mitochondrial"/>
    <property type="match status" value="1"/>
</dbReference>
<evidence type="ECO:0000256" key="10">
    <source>
        <dbReference type="ARBA" id="ARBA00023128"/>
    </source>
</evidence>
<gene>
    <name evidence="12" type="ORF">AMK59_75</name>
</gene>
<evidence type="ECO:0000256" key="4">
    <source>
        <dbReference type="ARBA" id="ARBA00020167"/>
    </source>
</evidence>
<dbReference type="OrthoDB" id="10250783at2759"/>
<comment type="similarity">
    <text evidence="3">Belongs to the peptidase M16 family. PreP subfamily.</text>
</comment>